<evidence type="ECO:0000256" key="4">
    <source>
        <dbReference type="ARBA" id="ARBA00022691"/>
    </source>
</evidence>
<dbReference type="EMBL" id="JAIRBM010000023">
    <property type="protein sequence ID" value="MBZ6078867.1"/>
    <property type="molecule type" value="Genomic_DNA"/>
</dbReference>
<sequence>MERILSTALRDMVREGNLTVTFASGRQEQFGDGAGPSLAVRFTDAAAELAMVLDPDLRFGELYMDGRFVVERGTIFDVLKLFYANAEGQQQPLLSRIVDWIRFSVRRAVRTNLPSRARRNVAHHYDLDSRLFRLFLDEDMQYSCAYFADDEATLEEAQAEKKRRIVAKLCLCPGQSVLDIGSGWGGLALQVAQSAPELRVTGITLSTEQLAVAQDRAAQAGLASQVRFELKDYRAIEGPFDRIVSVGMFEHVGAGFYGTFFEHVARLLARRGVMLLHTIGFSEAPGFVTPWLDKYIFPGGDIPSLSDIVSPIEKAGLVISDVEVMRFHYALTLREWSKRFQARRTEAAALYDERFCRMWEFYLAAAECSFWHENLVVFQIQLAKSAHALPRTRRYMEQARAVELFPHAGAVG</sequence>
<comment type="similarity">
    <text evidence="1">Belongs to the CFA/CMAS family.</text>
</comment>
<dbReference type="InterPro" id="IPR057206">
    <property type="entry name" value="DUF7884"/>
</dbReference>
<evidence type="ECO:0000256" key="5">
    <source>
        <dbReference type="ARBA" id="ARBA00023098"/>
    </source>
</evidence>
<keyword evidence="3" id="KW-0808">Transferase</keyword>
<dbReference type="SUPFAM" id="SSF53335">
    <property type="entry name" value="S-adenosyl-L-methionine-dependent methyltransferases"/>
    <property type="match status" value="1"/>
</dbReference>
<reference evidence="7 8" key="1">
    <citation type="submission" date="2021-09" db="EMBL/GenBank/DDBJ databases">
        <title>The complete genome sequence of a new microorganism.</title>
        <authorList>
            <person name="Zi Z."/>
        </authorList>
    </citation>
    <scope>NUCLEOTIDE SEQUENCE [LARGE SCALE GENOMIC DNA]</scope>
    <source>
        <strain evidence="7 8">WGZ8</strain>
    </source>
</reference>
<accession>A0ABS7VVC3</accession>
<dbReference type="Gene3D" id="3.40.50.150">
    <property type="entry name" value="Vaccinia Virus protein VP39"/>
    <property type="match status" value="1"/>
</dbReference>
<dbReference type="Pfam" id="PF25371">
    <property type="entry name" value="DUF7884"/>
    <property type="match status" value="1"/>
</dbReference>
<evidence type="ECO:0000256" key="3">
    <source>
        <dbReference type="ARBA" id="ARBA00022679"/>
    </source>
</evidence>
<evidence type="ECO:0000259" key="6">
    <source>
        <dbReference type="Pfam" id="PF25371"/>
    </source>
</evidence>
<keyword evidence="2" id="KW-0489">Methyltransferase</keyword>
<dbReference type="Pfam" id="PF02353">
    <property type="entry name" value="CMAS"/>
    <property type="match status" value="1"/>
</dbReference>
<dbReference type="CDD" id="cd02440">
    <property type="entry name" value="AdoMet_MTases"/>
    <property type="match status" value="1"/>
</dbReference>
<name>A0ABS7VVC3_9HYPH</name>
<proteinExistence type="inferred from homology"/>
<evidence type="ECO:0000256" key="1">
    <source>
        <dbReference type="ARBA" id="ARBA00010815"/>
    </source>
</evidence>
<dbReference type="RefSeq" id="WP_224315619.1">
    <property type="nucleotide sequence ID" value="NZ_JAIRBM010000023.1"/>
</dbReference>
<gene>
    <name evidence="7" type="ORF">K9B37_21640</name>
</gene>
<comment type="caution">
    <text evidence="7">The sequence shown here is derived from an EMBL/GenBank/DDBJ whole genome shotgun (WGS) entry which is preliminary data.</text>
</comment>
<dbReference type="PANTHER" id="PTHR43667:SF1">
    <property type="entry name" value="CYCLOPROPANE-FATTY-ACYL-PHOSPHOLIPID SYNTHASE"/>
    <property type="match status" value="1"/>
</dbReference>
<protein>
    <submittedName>
        <fullName evidence="7">Cyclopropane-fatty-acyl-phospholipid synthase family protein</fullName>
    </submittedName>
</protein>
<feature type="domain" description="DUF7884" evidence="6">
    <location>
        <begin position="15"/>
        <end position="87"/>
    </location>
</feature>
<dbReference type="InterPro" id="IPR029063">
    <property type="entry name" value="SAM-dependent_MTases_sf"/>
</dbReference>
<dbReference type="InterPro" id="IPR003333">
    <property type="entry name" value="CMAS"/>
</dbReference>
<keyword evidence="8" id="KW-1185">Reference proteome</keyword>
<keyword evidence="5" id="KW-0443">Lipid metabolism</keyword>
<dbReference type="PIRSF" id="PIRSF003085">
    <property type="entry name" value="CMAS"/>
    <property type="match status" value="1"/>
</dbReference>
<organism evidence="7 8">
    <name type="scientific">Microvirga puerhi</name>
    <dbReference type="NCBI Taxonomy" id="2876078"/>
    <lineage>
        <taxon>Bacteria</taxon>
        <taxon>Pseudomonadati</taxon>
        <taxon>Pseudomonadota</taxon>
        <taxon>Alphaproteobacteria</taxon>
        <taxon>Hyphomicrobiales</taxon>
        <taxon>Methylobacteriaceae</taxon>
        <taxon>Microvirga</taxon>
    </lineage>
</organism>
<keyword evidence="4" id="KW-0949">S-adenosyl-L-methionine</keyword>
<dbReference type="Proteomes" id="UP000704176">
    <property type="component" value="Unassembled WGS sequence"/>
</dbReference>
<dbReference type="InterPro" id="IPR050723">
    <property type="entry name" value="CFA/CMAS"/>
</dbReference>
<evidence type="ECO:0000313" key="7">
    <source>
        <dbReference type="EMBL" id="MBZ6078867.1"/>
    </source>
</evidence>
<evidence type="ECO:0000313" key="8">
    <source>
        <dbReference type="Proteomes" id="UP000704176"/>
    </source>
</evidence>
<dbReference type="PANTHER" id="PTHR43667">
    <property type="entry name" value="CYCLOPROPANE-FATTY-ACYL-PHOSPHOLIPID SYNTHASE"/>
    <property type="match status" value="1"/>
</dbReference>
<evidence type="ECO:0000256" key="2">
    <source>
        <dbReference type="ARBA" id="ARBA00022603"/>
    </source>
</evidence>